<dbReference type="Proteomes" id="UP001152622">
    <property type="component" value="Chromosome 10"/>
</dbReference>
<feature type="compositionally biased region" description="Basic and acidic residues" evidence="1">
    <location>
        <begin position="1"/>
        <end position="15"/>
    </location>
</feature>
<feature type="region of interest" description="Disordered" evidence="1">
    <location>
        <begin position="1"/>
        <end position="38"/>
    </location>
</feature>
<dbReference type="OrthoDB" id="10059413at2759"/>
<evidence type="ECO:0000313" key="3">
    <source>
        <dbReference type="Proteomes" id="UP001152622"/>
    </source>
</evidence>
<evidence type="ECO:0000256" key="1">
    <source>
        <dbReference type="SAM" id="MobiDB-lite"/>
    </source>
</evidence>
<dbReference type="PANTHER" id="PTHR11505">
    <property type="entry name" value="L1 TRANSPOSABLE ELEMENT-RELATED"/>
    <property type="match status" value="1"/>
</dbReference>
<sequence>MSKHDTSKKPKDARSLRSAVAKPNAKDASGGSESDMEDLSSVWEKISDKILKHINVSLKKENNTLKLKVDDLEGRSRRNNIKIVGIPEREEGNKLAEFMAALIPKLLGEDNFQSSVIIDRAHRTLRSTPPEGAEPRAIIARVHFFRETEFILRLRRARELEYKGNKVLIFPDYTPEVMRQRRKFNEVLSALRELKVEHSLFFPARLRIKNKGEFKAFTEPGEAMTFVNTDLKNVSEEH</sequence>
<dbReference type="Gene3D" id="3.30.70.1820">
    <property type="entry name" value="L1 transposable element, RRM domain"/>
    <property type="match status" value="1"/>
</dbReference>
<dbReference type="Gene3D" id="3.30.250.20">
    <property type="entry name" value="L1 transposable element, C-terminal domain"/>
    <property type="match status" value="1"/>
</dbReference>
<organism evidence="2 3">
    <name type="scientific">Synaphobranchus kaupii</name>
    <name type="common">Kaup's arrowtooth eel</name>
    <dbReference type="NCBI Taxonomy" id="118154"/>
    <lineage>
        <taxon>Eukaryota</taxon>
        <taxon>Metazoa</taxon>
        <taxon>Chordata</taxon>
        <taxon>Craniata</taxon>
        <taxon>Vertebrata</taxon>
        <taxon>Euteleostomi</taxon>
        <taxon>Actinopterygii</taxon>
        <taxon>Neopterygii</taxon>
        <taxon>Teleostei</taxon>
        <taxon>Anguilliformes</taxon>
        <taxon>Synaphobranchidae</taxon>
        <taxon>Synaphobranchus</taxon>
    </lineage>
</organism>
<name>A0A9Q1F182_SYNKA</name>
<dbReference type="EMBL" id="JAINUF010000010">
    <property type="protein sequence ID" value="KAJ8348996.1"/>
    <property type="molecule type" value="Genomic_DNA"/>
</dbReference>
<reference evidence="2" key="1">
    <citation type="journal article" date="2023" name="Science">
        <title>Genome structures resolve the early diversification of teleost fishes.</title>
        <authorList>
            <person name="Parey E."/>
            <person name="Louis A."/>
            <person name="Montfort J."/>
            <person name="Bouchez O."/>
            <person name="Roques C."/>
            <person name="Iampietro C."/>
            <person name="Lluch J."/>
            <person name="Castinel A."/>
            <person name="Donnadieu C."/>
            <person name="Desvignes T."/>
            <person name="Floi Bucao C."/>
            <person name="Jouanno E."/>
            <person name="Wen M."/>
            <person name="Mejri S."/>
            <person name="Dirks R."/>
            <person name="Jansen H."/>
            <person name="Henkel C."/>
            <person name="Chen W.J."/>
            <person name="Zahm M."/>
            <person name="Cabau C."/>
            <person name="Klopp C."/>
            <person name="Thompson A.W."/>
            <person name="Robinson-Rechavi M."/>
            <person name="Braasch I."/>
            <person name="Lecointre G."/>
            <person name="Bobe J."/>
            <person name="Postlethwait J.H."/>
            <person name="Berthelot C."/>
            <person name="Roest Crollius H."/>
            <person name="Guiguen Y."/>
        </authorList>
    </citation>
    <scope>NUCLEOTIDE SEQUENCE</scope>
    <source>
        <strain evidence="2">WJC10195</strain>
    </source>
</reference>
<evidence type="ECO:0008006" key="4">
    <source>
        <dbReference type="Google" id="ProtNLM"/>
    </source>
</evidence>
<keyword evidence="3" id="KW-1185">Reference proteome</keyword>
<proteinExistence type="predicted"/>
<gene>
    <name evidence="2" type="ORF">SKAU_G00275850</name>
</gene>
<dbReference type="InterPro" id="IPR004244">
    <property type="entry name" value="Transposase_22"/>
</dbReference>
<dbReference type="AlphaFoldDB" id="A0A9Q1F182"/>
<protein>
    <recommendedName>
        <fullName evidence="4">LINE-1 type transposase domain-containing protein 1</fullName>
    </recommendedName>
</protein>
<dbReference type="InterPro" id="IPR042566">
    <property type="entry name" value="L1_C"/>
</dbReference>
<comment type="caution">
    <text evidence="2">The sequence shown here is derived from an EMBL/GenBank/DDBJ whole genome shotgun (WGS) entry which is preliminary data.</text>
</comment>
<evidence type="ECO:0000313" key="2">
    <source>
        <dbReference type="EMBL" id="KAJ8348996.1"/>
    </source>
</evidence>
<accession>A0A9Q1F182</accession>